<keyword evidence="4" id="KW-0411">Iron-sulfur</keyword>
<protein>
    <submittedName>
        <fullName evidence="6">CoA activase</fullName>
    </submittedName>
</protein>
<dbReference type="Pfam" id="PF01869">
    <property type="entry name" value="BcrAD_BadFG"/>
    <property type="match status" value="1"/>
</dbReference>
<gene>
    <name evidence="6" type="ORF">H9L42_00075</name>
</gene>
<keyword evidence="3" id="KW-0408">Iron</keyword>
<dbReference type="EMBL" id="JACRYT010000001">
    <property type="protein sequence ID" value="MBC6678227.1"/>
    <property type="molecule type" value="Genomic_DNA"/>
</dbReference>
<dbReference type="RefSeq" id="WP_187301431.1">
    <property type="nucleotide sequence ID" value="NZ_JACRYT010000001.1"/>
</dbReference>
<dbReference type="InterPro" id="IPR043129">
    <property type="entry name" value="ATPase_NBD"/>
</dbReference>
<comment type="caution">
    <text evidence="6">The sequence shown here is derived from an EMBL/GenBank/DDBJ whole genome shotgun (WGS) entry which is preliminary data.</text>
</comment>
<dbReference type="GO" id="GO:0051536">
    <property type="term" value="F:iron-sulfur cluster binding"/>
    <property type="evidence" value="ECO:0007669"/>
    <property type="project" value="UniProtKB-KW"/>
</dbReference>
<reference evidence="6" key="1">
    <citation type="submission" date="2020-08" db="EMBL/GenBank/DDBJ databases">
        <title>Genome public.</title>
        <authorList>
            <person name="Liu C."/>
            <person name="Sun Q."/>
        </authorList>
    </citation>
    <scope>NUCLEOTIDE SEQUENCE</scope>
    <source>
        <strain evidence="6">BX12</strain>
    </source>
</reference>
<accession>A0A923NJ39</accession>
<dbReference type="PANTHER" id="PTHR32329">
    <property type="entry name" value="BIFUNCTIONAL PROTEIN [INCLUDES 2-HYDROXYACYL-COA DEHYDRATASE (N-TER) AND ITS ACTIVATOR DOMAIN (C_TERM)-RELATED"/>
    <property type="match status" value="1"/>
</dbReference>
<sequence>MNYIGLDLGSTAVKVVVRGAHMMQFLMPTGWSSRETALQIKQLLLKDGVDMDSEETVVAATGYGRISADFADYIITEISCHGKGAYALTGRSGTVIDVGGQDTKIIQMENGKVSDFLMNEKCAAGTGKFVEIMANRLGITIEELFRMAQEGTPLPISSLCTVFAESEVITYIGEGQERKNIAAGIIDSVGTKVAQMYKRHPSNKEIFLTGGLSHNSYFAEVLADKIEKPVKIMDMGRYAGALGAAIFAEEKSKELFNGRMCITYKK</sequence>
<keyword evidence="2" id="KW-0479">Metal-binding</keyword>
<dbReference type="PANTHER" id="PTHR32329:SF2">
    <property type="entry name" value="BIFUNCTIONAL PROTEIN [INCLUDES 2-HYDROXYACYL-COA DEHYDRATASE (N-TER) AND ITS ACTIVATOR DOMAIN (C_TERM)"/>
    <property type="match status" value="1"/>
</dbReference>
<evidence type="ECO:0000256" key="4">
    <source>
        <dbReference type="ARBA" id="ARBA00023014"/>
    </source>
</evidence>
<organism evidence="6 7">
    <name type="scientific">Zhenpiania hominis</name>
    <dbReference type="NCBI Taxonomy" id="2763644"/>
    <lineage>
        <taxon>Bacteria</taxon>
        <taxon>Bacillati</taxon>
        <taxon>Bacillota</taxon>
        <taxon>Clostridia</taxon>
        <taxon>Peptostreptococcales</taxon>
        <taxon>Anaerovoracaceae</taxon>
        <taxon>Zhenpiania</taxon>
    </lineage>
</organism>
<proteinExistence type="predicted"/>
<dbReference type="NCBIfam" id="TIGR00241">
    <property type="entry name" value="CoA_E_activ"/>
    <property type="match status" value="1"/>
</dbReference>
<evidence type="ECO:0000256" key="3">
    <source>
        <dbReference type="ARBA" id="ARBA00023004"/>
    </source>
</evidence>
<dbReference type="Gene3D" id="3.30.420.40">
    <property type="match status" value="2"/>
</dbReference>
<evidence type="ECO:0000313" key="7">
    <source>
        <dbReference type="Proteomes" id="UP000602647"/>
    </source>
</evidence>
<evidence type="ECO:0000313" key="6">
    <source>
        <dbReference type="EMBL" id="MBC6678227.1"/>
    </source>
</evidence>
<dbReference type="InterPro" id="IPR051805">
    <property type="entry name" value="Dehydratase_Activator_Redct"/>
</dbReference>
<dbReference type="InterPro" id="IPR008275">
    <property type="entry name" value="CoA_E_activase_dom"/>
</dbReference>
<evidence type="ECO:0000256" key="2">
    <source>
        <dbReference type="ARBA" id="ARBA00022723"/>
    </source>
</evidence>
<dbReference type="InterPro" id="IPR002731">
    <property type="entry name" value="ATPase_BadF"/>
</dbReference>
<dbReference type="CDD" id="cd24109">
    <property type="entry name" value="ASKHA_NBD_YjiL-like"/>
    <property type="match status" value="1"/>
</dbReference>
<name>A0A923NJ39_9FIRM</name>
<dbReference type="SUPFAM" id="SSF53067">
    <property type="entry name" value="Actin-like ATPase domain"/>
    <property type="match status" value="1"/>
</dbReference>
<comment type="cofactor">
    <cofactor evidence="1">
        <name>[4Fe-4S] cluster</name>
        <dbReference type="ChEBI" id="CHEBI:49883"/>
    </cofactor>
</comment>
<evidence type="ECO:0000259" key="5">
    <source>
        <dbReference type="Pfam" id="PF01869"/>
    </source>
</evidence>
<feature type="domain" description="ATPase BadF/BadG/BcrA/BcrD type" evidence="5">
    <location>
        <begin position="4"/>
        <end position="248"/>
    </location>
</feature>
<dbReference type="AlphaFoldDB" id="A0A923NJ39"/>
<dbReference type="GO" id="GO:0046872">
    <property type="term" value="F:metal ion binding"/>
    <property type="evidence" value="ECO:0007669"/>
    <property type="project" value="UniProtKB-KW"/>
</dbReference>
<dbReference type="Proteomes" id="UP000602647">
    <property type="component" value="Unassembled WGS sequence"/>
</dbReference>
<evidence type="ECO:0000256" key="1">
    <source>
        <dbReference type="ARBA" id="ARBA00001966"/>
    </source>
</evidence>
<keyword evidence="7" id="KW-1185">Reference proteome</keyword>